<dbReference type="GO" id="GO:0097178">
    <property type="term" value="P:ruffle assembly"/>
    <property type="evidence" value="ECO:0007669"/>
    <property type="project" value="TreeGrafter"/>
</dbReference>
<dbReference type="GO" id="GO:0005884">
    <property type="term" value="C:actin filament"/>
    <property type="evidence" value="ECO:0007669"/>
    <property type="project" value="TreeGrafter"/>
</dbReference>
<dbReference type="InterPro" id="IPR002048">
    <property type="entry name" value="EF_hand_dom"/>
</dbReference>
<keyword evidence="2" id="KW-0479">Metal-binding</keyword>
<protein>
    <submittedName>
        <fullName evidence="6">Allograft inflammatory factor-1</fullName>
    </submittedName>
</protein>
<comment type="subcellular location">
    <subcellularLocation>
        <location evidence="1">Cell projection</location>
        <location evidence="1">Ruffle membrane</location>
        <topology evidence="1">Peripheral membrane protein</topology>
        <orientation evidence="1">Cytoplasmic side</orientation>
    </subcellularLocation>
</comment>
<evidence type="ECO:0000256" key="1">
    <source>
        <dbReference type="ARBA" id="ARBA00004599"/>
    </source>
</evidence>
<reference evidence="6" key="1">
    <citation type="journal article" date="2015" name="Fish Shellfish Immunol.">
        <title>An updated molecular basis for mussel immunity.</title>
        <authorList>
            <person name="Gerdol M."/>
            <person name="Venier P."/>
        </authorList>
    </citation>
    <scope>NUCLEOTIDE SEQUENCE</scope>
</reference>
<dbReference type="InterPro" id="IPR049025">
    <property type="entry name" value="AIF-1_EF_pair"/>
</dbReference>
<dbReference type="SMART" id="SM00054">
    <property type="entry name" value="EFh"/>
    <property type="match status" value="2"/>
</dbReference>
<feature type="domain" description="EF-hand" evidence="5">
    <location>
        <begin position="86"/>
        <end position="121"/>
    </location>
</feature>
<dbReference type="Pfam" id="PF21008">
    <property type="entry name" value="AIF-1"/>
    <property type="match status" value="1"/>
</dbReference>
<sequence>MAEKPKLDPKDYQGGKAFGQLMEDREAALEAINKDFLQDDKYKEVDDIEEKLQTYKNKFLEFDLDTSGDIDKMGLKQMLEKLGQPKTHLELMKIIKEVDTTGSGTISYQEFLWMMLGGKSSILRLILFFENAAKDADKPHGIAPKRTLSSLP</sequence>
<dbReference type="GO" id="GO:0051017">
    <property type="term" value="P:actin filament bundle assembly"/>
    <property type="evidence" value="ECO:0007669"/>
    <property type="project" value="TreeGrafter"/>
</dbReference>
<organism evidence="6">
    <name type="scientific">Mytilus galloprovincialis</name>
    <name type="common">Mediterranean mussel</name>
    <dbReference type="NCBI Taxonomy" id="29158"/>
    <lineage>
        <taxon>Eukaryota</taxon>
        <taxon>Metazoa</taxon>
        <taxon>Spiralia</taxon>
        <taxon>Lophotrochozoa</taxon>
        <taxon>Mollusca</taxon>
        <taxon>Bivalvia</taxon>
        <taxon>Autobranchia</taxon>
        <taxon>Pteriomorphia</taxon>
        <taxon>Mytilida</taxon>
        <taxon>Mytiloidea</taxon>
        <taxon>Mytilidae</taxon>
        <taxon>Mytilinae</taxon>
        <taxon>Mytilus</taxon>
    </lineage>
</organism>
<dbReference type="PROSITE" id="PS50222">
    <property type="entry name" value="EF_HAND_2"/>
    <property type="match status" value="2"/>
</dbReference>
<dbReference type="AlphaFoldDB" id="A0A0C5PIV4"/>
<feature type="domain" description="EF-hand" evidence="5">
    <location>
        <begin position="50"/>
        <end position="85"/>
    </location>
</feature>
<dbReference type="GO" id="GO:0005509">
    <property type="term" value="F:calcium ion binding"/>
    <property type="evidence" value="ECO:0007669"/>
    <property type="project" value="InterPro"/>
</dbReference>
<evidence type="ECO:0000313" key="6">
    <source>
        <dbReference type="EMBL" id="AJQ21490.1"/>
    </source>
</evidence>
<dbReference type="SMR" id="A0A0C5PIV4"/>
<dbReference type="PANTHER" id="PTHR10356">
    <property type="entry name" value="ALLOGRAFT INFLAMMATORY FACTOR-1"/>
    <property type="match status" value="1"/>
</dbReference>
<evidence type="ECO:0000256" key="3">
    <source>
        <dbReference type="ARBA" id="ARBA00022737"/>
    </source>
</evidence>
<dbReference type="SUPFAM" id="SSF47473">
    <property type="entry name" value="EF-hand"/>
    <property type="match status" value="1"/>
</dbReference>
<evidence type="ECO:0000259" key="5">
    <source>
        <dbReference type="PROSITE" id="PS50222"/>
    </source>
</evidence>
<dbReference type="EMBL" id="KP125895">
    <property type="protein sequence ID" value="AJQ21490.1"/>
    <property type="molecule type" value="mRNA"/>
</dbReference>
<evidence type="ECO:0000256" key="4">
    <source>
        <dbReference type="ARBA" id="ARBA00022837"/>
    </source>
</evidence>
<dbReference type="PANTHER" id="PTHR10356:SF0">
    <property type="entry name" value="CALCIUM-BINDING PROTEIN B"/>
    <property type="match status" value="1"/>
</dbReference>
<dbReference type="Gene3D" id="1.10.238.10">
    <property type="entry name" value="EF-hand"/>
    <property type="match status" value="1"/>
</dbReference>
<dbReference type="GO" id="GO:0032587">
    <property type="term" value="C:ruffle membrane"/>
    <property type="evidence" value="ECO:0007669"/>
    <property type="project" value="UniProtKB-SubCell"/>
</dbReference>
<evidence type="ECO:0000256" key="2">
    <source>
        <dbReference type="ARBA" id="ARBA00022723"/>
    </source>
</evidence>
<dbReference type="InterPro" id="IPR011992">
    <property type="entry name" value="EF-hand-dom_pair"/>
</dbReference>
<dbReference type="InterPro" id="IPR042433">
    <property type="entry name" value="AIF1/AIF1L"/>
</dbReference>
<dbReference type="CDD" id="cd00051">
    <property type="entry name" value="EFh"/>
    <property type="match status" value="1"/>
</dbReference>
<keyword evidence="3" id="KW-0677">Repeat</keyword>
<dbReference type="FunFam" id="1.10.238.10:FF:000178">
    <property type="entry name" value="Calmodulin-2 A"/>
    <property type="match status" value="1"/>
</dbReference>
<accession>A0A0C5PIV4</accession>
<dbReference type="GO" id="GO:0051015">
    <property type="term" value="F:actin filament binding"/>
    <property type="evidence" value="ECO:0007669"/>
    <property type="project" value="TreeGrafter"/>
</dbReference>
<proteinExistence type="evidence at transcript level"/>
<name>A0A0C5PIV4_MYTGA</name>
<keyword evidence="4" id="KW-0106">Calcium</keyword>